<name>A0A4S8LNI7_DENBC</name>
<feature type="compositionally biased region" description="Low complexity" evidence="2">
    <location>
        <begin position="122"/>
        <end position="135"/>
    </location>
</feature>
<keyword evidence="4" id="KW-1185">Reference proteome</keyword>
<feature type="region of interest" description="Disordered" evidence="2">
    <location>
        <begin position="925"/>
        <end position="966"/>
    </location>
</feature>
<feature type="compositionally biased region" description="Polar residues" evidence="2">
    <location>
        <begin position="929"/>
        <end position="949"/>
    </location>
</feature>
<feature type="compositionally biased region" description="Polar residues" evidence="2">
    <location>
        <begin position="727"/>
        <end position="738"/>
    </location>
</feature>
<feature type="region of interest" description="Disordered" evidence="2">
    <location>
        <begin position="1"/>
        <end position="21"/>
    </location>
</feature>
<feature type="region of interest" description="Disordered" evidence="2">
    <location>
        <begin position="70"/>
        <end position="135"/>
    </location>
</feature>
<reference evidence="3 4" key="1">
    <citation type="journal article" date="2019" name="Nat. Ecol. Evol.">
        <title>Megaphylogeny resolves global patterns of mushroom evolution.</title>
        <authorList>
            <person name="Varga T."/>
            <person name="Krizsan K."/>
            <person name="Foldi C."/>
            <person name="Dima B."/>
            <person name="Sanchez-Garcia M."/>
            <person name="Sanchez-Ramirez S."/>
            <person name="Szollosi G.J."/>
            <person name="Szarkandi J.G."/>
            <person name="Papp V."/>
            <person name="Albert L."/>
            <person name="Andreopoulos W."/>
            <person name="Angelini C."/>
            <person name="Antonin V."/>
            <person name="Barry K.W."/>
            <person name="Bougher N.L."/>
            <person name="Buchanan P."/>
            <person name="Buyck B."/>
            <person name="Bense V."/>
            <person name="Catcheside P."/>
            <person name="Chovatia M."/>
            <person name="Cooper J."/>
            <person name="Damon W."/>
            <person name="Desjardin D."/>
            <person name="Finy P."/>
            <person name="Geml J."/>
            <person name="Haridas S."/>
            <person name="Hughes K."/>
            <person name="Justo A."/>
            <person name="Karasinski D."/>
            <person name="Kautmanova I."/>
            <person name="Kiss B."/>
            <person name="Kocsube S."/>
            <person name="Kotiranta H."/>
            <person name="LaButti K.M."/>
            <person name="Lechner B.E."/>
            <person name="Liimatainen K."/>
            <person name="Lipzen A."/>
            <person name="Lukacs Z."/>
            <person name="Mihaltcheva S."/>
            <person name="Morgado L.N."/>
            <person name="Niskanen T."/>
            <person name="Noordeloos M.E."/>
            <person name="Ohm R.A."/>
            <person name="Ortiz-Santana B."/>
            <person name="Ovrebo C."/>
            <person name="Racz N."/>
            <person name="Riley R."/>
            <person name="Savchenko A."/>
            <person name="Shiryaev A."/>
            <person name="Soop K."/>
            <person name="Spirin V."/>
            <person name="Szebenyi C."/>
            <person name="Tomsovsky M."/>
            <person name="Tulloss R.E."/>
            <person name="Uehling J."/>
            <person name="Grigoriev I.V."/>
            <person name="Vagvolgyi C."/>
            <person name="Papp T."/>
            <person name="Martin F.M."/>
            <person name="Miettinen O."/>
            <person name="Hibbett D.S."/>
            <person name="Nagy L.G."/>
        </authorList>
    </citation>
    <scope>NUCLEOTIDE SEQUENCE [LARGE SCALE GENOMIC DNA]</scope>
    <source>
        <strain evidence="3 4">CBS 962.96</strain>
    </source>
</reference>
<feature type="compositionally biased region" description="Basic residues" evidence="2">
    <location>
        <begin position="957"/>
        <end position="966"/>
    </location>
</feature>
<evidence type="ECO:0000313" key="3">
    <source>
        <dbReference type="EMBL" id="THU90922.1"/>
    </source>
</evidence>
<proteinExistence type="predicted"/>
<dbReference type="OrthoDB" id="3042688at2759"/>
<accession>A0A4S8LNI7</accession>
<dbReference type="EMBL" id="ML179321">
    <property type="protein sequence ID" value="THU90922.1"/>
    <property type="molecule type" value="Genomic_DNA"/>
</dbReference>
<feature type="region of interest" description="Disordered" evidence="2">
    <location>
        <begin position="170"/>
        <end position="208"/>
    </location>
</feature>
<keyword evidence="1" id="KW-0175">Coiled coil</keyword>
<evidence type="ECO:0000313" key="4">
    <source>
        <dbReference type="Proteomes" id="UP000297245"/>
    </source>
</evidence>
<evidence type="ECO:0000256" key="1">
    <source>
        <dbReference type="SAM" id="Coils"/>
    </source>
</evidence>
<feature type="compositionally biased region" description="Basic and acidic residues" evidence="2">
    <location>
        <begin position="199"/>
        <end position="208"/>
    </location>
</feature>
<organism evidence="3 4">
    <name type="scientific">Dendrothele bispora (strain CBS 962.96)</name>
    <dbReference type="NCBI Taxonomy" id="1314807"/>
    <lineage>
        <taxon>Eukaryota</taxon>
        <taxon>Fungi</taxon>
        <taxon>Dikarya</taxon>
        <taxon>Basidiomycota</taxon>
        <taxon>Agaricomycotina</taxon>
        <taxon>Agaricomycetes</taxon>
        <taxon>Agaricomycetidae</taxon>
        <taxon>Agaricales</taxon>
        <taxon>Agaricales incertae sedis</taxon>
        <taxon>Dendrothele</taxon>
    </lineage>
</organism>
<feature type="compositionally biased region" description="Basic and acidic residues" evidence="2">
    <location>
        <begin position="77"/>
        <end position="86"/>
    </location>
</feature>
<feature type="compositionally biased region" description="Polar residues" evidence="2">
    <location>
        <begin position="478"/>
        <end position="505"/>
    </location>
</feature>
<feature type="compositionally biased region" description="Polar residues" evidence="2">
    <location>
        <begin position="614"/>
        <end position="630"/>
    </location>
</feature>
<feature type="compositionally biased region" description="Low complexity" evidence="2">
    <location>
        <begin position="576"/>
        <end position="592"/>
    </location>
</feature>
<gene>
    <name evidence="3" type="ORF">K435DRAFT_863885</name>
</gene>
<feature type="compositionally biased region" description="Polar residues" evidence="2">
    <location>
        <begin position="539"/>
        <end position="550"/>
    </location>
</feature>
<feature type="compositionally biased region" description="Polar residues" evidence="2">
    <location>
        <begin position="170"/>
        <end position="184"/>
    </location>
</feature>
<evidence type="ECO:0000256" key="2">
    <source>
        <dbReference type="SAM" id="MobiDB-lite"/>
    </source>
</evidence>
<sequence length="966" mass="105884">MTRAKQTDDKKKPGRKPWYHDSDGARVRFLQKYLDEWNKSKEAKTTTQFYNAVTVKFVLEFDKDALPKDVAAADGPLDDRGTRPGDHAVGNSDLVAGSDPSTLLSPATVNDSSAGVDPAVETSQTPTLLPLTSLSPATVNDSISGVDPAVETASASGQATPSQANAIVGQTTSEPSLSQPNPETISAPDGVIQPSAPRDLVEDGDKGLDHKSFTSAAKSLGWSNLSKEELAKKRAWLKGRRDKISEWYRVQFRAVTASNSSHSIIDKVFHAESKADRKPVRVADHLVFMDLFYDVYVKAEAEKEIRAREEDYAKWKEGGCEEPERKPPVHVAIRGSVARRILERQSEEFKADIRRQAEERHAEELKAWEKKGEHPTKVNAPQDHAKELSRWGPEVAKFNAAVAEANNMITMTVLVGPNPFKNGQIDTFWSYAGPTYMGLRWPQDDRAAYEAVKKSLSNFGKKVFSLSDRAPRALPTGPQVTPSGWSDESDNTAAAHTSSNQPSIHNSKKTRQPGPGRNSENMKTAPRPKPRPTKKVTPQSSEVATVSSVDPTHLSGGTDLVDFNQTSHVPFSGSNSTTFSADSDPTSSAAPPVNDTASVVPDSGPIIPPGFVGSNPTTSSAESDPTSSATPPVDGTAPVVPDSGPMIPPGPTVSVTSDTGFDLPGSIPQEAIPDMSHAPPPELDHMESLSPPPQSTFPVHTSPSGSPPPTSNAPQVAQCDDSYAPDSGTTKTPENPTVWNHPDLDRFWPEMRMFLGDWIAEIHERGWGQKNWVSAIEDLLEVFIEYEGEFRYTEDNGNILSKLELHLFKDWVKLGRPAILKITPRRNQTDDELMEKLLSGMAQWFDDVVPGDGDKEGWAPLDCVSGKNGAWKFVCFMIFIVFHIGGQDDGNDGCRIQLATWIGLAERMKETFIKVIRWGCQAPKKRKLTNSTEDQQSPKRVTRRQAAQQKETESRKSIRQKSTRQR</sequence>
<protein>
    <submittedName>
        <fullName evidence="3">Uncharacterized protein</fullName>
    </submittedName>
</protein>
<feature type="compositionally biased region" description="Basic and acidic residues" evidence="2">
    <location>
        <begin position="1"/>
        <end position="11"/>
    </location>
</feature>
<dbReference type="Proteomes" id="UP000297245">
    <property type="component" value="Unassembled WGS sequence"/>
</dbReference>
<feature type="compositionally biased region" description="Polar residues" evidence="2">
    <location>
        <begin position="99"/>
        <end position="113"/>
    </location>
</feature>
<feature type="compositionally biased region" description="Polar residues" evidence="2">
    <location>
        <begin position="563"/>
        <end position="575"/>
    </location>
</feature>
<dbReference type="AlphaFoldDB" id="A0A4S8LNI7"/>
<feature type="coiled-coil region" evidence="1">
    <location>
        <begin position="298"/>
        <end position="359"/>
    </location>
</feature>
<feature type="region of interest" description="Disordered" evidence="2">
    <location>
        <begin position="470"/>
        <end position="742"/>
    </location>
</feature>